<evidence type="ECO:0000313" key="1">
    <source>
        <dbReference type="EMBL" id="VDP46648.1"/>
    </source>
</evidence>
<evidence type="ECO:0000313" key="3">
    <source>
        <dbReference type="WBParaSite" id="HPBE_0002467901-mRNA-1"/>
    </source>
</evidence>
<protein>
    <submittedName>
        <fullName evidence="1 3">Uncharacterized protein</fullName>
    </submittedName>
</protein>
<dbReference type="EMBL" id="UZAH01036680">
    <property type="protein sequence ID" value="VDP46648.1"/>
    <property type="molecule type" value="Genomic_DNA"/>
</dbReference>
<accession>A0A183GPQ9</accession>
<evidence type="ECO:0000313" key="2">
    <source>
        <dbReference type="Proteomes" id="UP000050761"/>
    </source>
</evidence>
<organism evidence="2 3">
    <name type="scientific">Heligmosomoides polygyrus</name>
    <name type="common">Parasitic roundworm</name>
    <dbReference type="NCBI Taxonomy" id="6339"/>
    <lineage>
        <taxon>Eukaryota</taxon>
        <taxon>Metazoa</taxon>
        <taxon>Ecdysozoa</taxon>
        <taxon>Nematoda</taxon>
        <taxon>Chromadorea</taxon>
        <taxon>Rhabditida</taxon>
        <taxon>Rhabditina</taxon>
        <taxon>Rhabditomorpha</taxon>
        <taxon>Strongyloidea</taxon>
        <taxon>Heligmosomidae</taxon>
        <taxon>Heligmosomoides</taxon>
    </lineage>
</organism>
<dbReference type="AlphaFoldDB" id="A0A183GPQ9"/>
<reference evidence="1 2" key="1">
    <citation type="submission" date="2018-11" db="EMBL/GenBank/DDBJ databases">
        <authorList>
            <consortium name="Pathogen Informatics"/>
        </authorList>
    </citation>
    <scope>NUCLEOTIDE SEQUENCE [LARGE SCALE GENOMIC DNA]</scope>
</reference>
<gene>
    <name evidence="1" type="ORF">HPBE_LOCUS24678</name>
</gene>
<dbReference type="WBParaSite" id="HPBE_0002467901-mRNA-1">
    <property type="protein sequence ID" value="HPBE_0002467901-mRNA-1"/>
    <property type="gene ID" value="HPBE_0002467901"/>
</dbReference>
<name>A0A183GPQ9_HELPZ</name>
<dbReference type="Proteomes" id="UP000050761">
    <property type="component" value="Unassembled WGS sequence"/>
</dbReference>
<dbReference type="OrthoDB" id="681201at2759"/>
<sequence>MREKGAVEISRVRLTTVATIDATWRRATDTIRQAARLELGTTKPGRRKVGKQTWLWTDDVKSKVREKSLYHKYQKVKKAAEEAVAVAKATHYGDVHRKLESHDGERYFYRLANTRHCQTEDIEKFFGINDENGHLLMDRKKAFKRWRDYSEEISTVEFPHLAIPSVGFVRGLVQKITVKKKTEAALKKMKPCKATRPADLTADVWKSKLWYPAEWVAEFFNQVVKEKKIPEC</sequence>
<accession>A0A3P8EIX5</accession>
<keyword evidence="2" id="KW-1185">Reference proteome</keyword>
<proteinExistence type="predicted"/>
<reference evidence="3" key="2">
    <citation type="submission" date="2019-09" db="UniProtKB">
        <authorList>
            <consortium name="WormBaseParasite"/>
        </authorList>
    </citation>
    <scope>IDENTIFICATION</scope>
</reference>